<evidence type="ECO:0000256" key="3">
    <source>
        <dbReference type="PIRSR" id="PIRSR617774-2"/>
    </source>
</evidence>
<dbReference type="InterPro" id="IPR017774">
    <property type="entry name" value="Bicupin_oxalate_deCO2ase/Oxase"/>
</dbReference>
<feature type="compositionally biased region" description="Polar residues" evidence="4">
    <location>
        <begin position="297"/>
        <end position="313"/>
    </location>
</feature>
<dbReference type="Pfam" id="PF00190">
    <property type="entry name" value="Cupin_1"/>
    <property type="match status" value="2"/>
</dbReference>
<feature type="binding site" evidence="3">
    <location>
        <position position="639"/>
    </location>
    <ligand>
        <name>Mn(2+)</name>
        <dbReference type="ChEBI" id="CHEBI:29035"/>
        <label>1</label>
    </ligand>
</feature>
<dbReference type="InterPro" id="IPR014710">
    <property type="entry name" value="RmlC-like_jellyroll"/>
</dbReference>
<dbReference type="InterPro" id="IPR051610">
    <property type="entry name" value="GPI/OXD"/>
</dbReference>
<feature type="active site" description="Proton donor" evidence="2">
    <location>
        <position position="887"/>
    </location>
</feature>
<feature type="binding site" evidence="3">
    <location>
        <position position="833"/>
    </location>
    <ligand>
        <name>Mn(2+)</name>
        <dbReference type="ChEBI" id="CHEBI:29035"/>
        <label>2</label>
    </ligand>
</feature>
<gene>
    <name evidence="6" type="ORF">BDP27DRAFT_1364346</name>
</gene>
<feature type="compositionally biased region" description="Low complexity" evidence="4">
    <location>
        <begin position="367"/>
        <end position="383"/>
    </location>
</feature>
<keyword evidence="3" id="KW-0464">Manganese</keyword>
<keyword evidence="1 3" id="KW-0479">Metal-binding</keyword>
<feature type="compositionally biased region" description="Basic and acidic residues" evidence="4">
    <location>
        <begin position="934"/>
        <end position="943"/>
    </location>
</feature>
<dbReference type="SUPFAM" id="SSF51182">
    <property type="entry name" value="RmlC-like cupins"/>
    <property type="match status" value="1"/>
</dbReference>
<dbReference type="EMBL" id="JADNRY010000064">
    <property type="protein sequence ID" value="KAF9068189.1"/>
    <property type="molecule type" value="Genomic_DNA"/>
</dbReference>
<dbReference type="CDD" id="cd20304">
    <property type="entry name" value="cupin_OxDC_N"/>
    <property type="match status" value="1"/>
</dbReference>
<evidence type="ECO:0000256" key="1">
    <source>
        <dbReference type="ARBA" id="ARBA00022723"/>
    </source>
</evidence>
<sequence length="954" mass="104749">MDRPTLYVSSERTNRSPRSSRSSTPNSRSSSICGRSGSGSVLNAGFWSWDSERSEMVFCRKHGGVASENEEVSATTKSPAKAEVTTDPPCTSIAYTESGLSQDALWTFPVPVVGTPRRGYSDRTFSVSEPAPASLSPPSSPPPLRLTTGSPEWTDWLLPDGVDTSVPEANSSDFPDFSSSFAFANISNTSTLSSDSFPPTPGDSSHIVGIGLGLRLPCSRAPKMKFSCHDGMLSETFLQEVALTFGVPDDSPDGISSGMTSDFDSDDSFSTNTSSSFLVSVVSSTPKPAGTSPILDVSQSRSSEPPSTQSALHTSVHLPKPHSGKTLQRLKSDSTNPRPGTPIAKPKNSMNNPRSTSLQRQGARDVTASTVSSSLKGSSSTSTPRASRIAASISRPKRSGTAIDMVEKERTMAAKEEKTVVERVVVGKEKFFKVCEFGKENVLEYNLSRNLERKEDFLSNPVTSRRLFYHLVAAEHFPESYHKLPPIRDLSLPRMNQSSHSNAVEREHQEVLDALQGRIESFAIMASQDPYTKSYRDSYDNAISAVDENLRPLPIRNGNGGDILGPRNLMREQQVPDMVRPPRTDHGTMANMKWSFADSHTRIEEGGWARQTTIRELPTSKELAGVNMRLEEGAIRELHWHKEAEWAYMLQGKARVTALDTEGGSFIGEVEKALLLMAEGDLWFFPSGHPHSLQGLSPEGCEFLLIFDDGNFSEDSTFLLSDFMAHIPVSVLSKNFRVPPEIFSHTPTSQRYIFSGSVPGPMDKEMPSGPHIKKSKLQFTHKMLAQQPTVTSAGEVRITDSSNFPISKTVAAAHVTIAPGGIREMHWHPNADEWSFFIRGQARITIFASSSVARTFNYCAGDVGIVPKSMGHYVENISATEPLEMLEIFRAEKFEDFSLEQWLANTPQRMVVEHLFQDHPKAGSKFVEELRAEKEEVKVKPDFPELGGTSPSAK</sequence>
<dbReference type="CDD" id="cd20305">
    <property type="entry name" value="cupin_OxDC_C"/>
    <property type="match status" value="1"/>
</dbReference>
<dbReference type="SMART" id="SM00835">
    <property type="entry name" value="Cupin_1"/>
    <property type="match status" value="2"/>
</dbReference>
<dbReference type="GO" id="GO:0033609">
    <property type="term" value="P:oxalate metabolic process"/>
    <property type="evidence" value="ECO:0007669"/>
    <property type="project" value="InterPro"/>
</dbReference>
<dbReference type="OrthoDB" id="10263073at2759"/>
<proteinExistence type="predicted"/>
<evidence type="ECO:0000256" key="2">
    <source>
        <dbReference type="PIRSR" id="PIRSR617774-1"/>
    </source>
</evidence>
<feature type="region of interest" description="Disordered" evidence="4">
    <location>
        <begin position="121"/>
        <end position="150"/>
    </location>
</feature>
<dbReference type="GO" id="GO:0046872">
    <property type="term" value="F:metal ion binding"/>
    <property type="evidence" value="ECO:0007669"/>
    <property type="project" value="UniProtKB-KW"/>
</dbReference>
<feature type="binding site" evidence="3">
    <location>
        <position position="872"/>
    </location>
    <ligand>
        <name>Mn(2+)</name>
        <dbReference type="ChEBI" id="CHEBI:29035"/>
        <label>2</label>
    </ligand>
</feature>
<evidence type="ECO:0000259" key="5">
    <source>
        <dbReference type="SMART" id="SM00835"/>
    </source>
</evidence>
<feature type="region of interest" description="Disordered" evidence="4">
    <location>
        <begin position="1"/>
        <end position="40"/>
    </location>
</feature>
<dbReference type="PANTHER" id="PTHR35848">
    <property type="entry name" value="OXALATE-BINDING PROTEIN"/>
    <property type="match status" value="1"/>
</dbReference>
<comment type="cofactor">
    <cofactor evidence="3">
        <name>Mn(2+)</name>
        <dbReference type="ChEBI" id="CHEBI:29035"/>
    </cofactor>
    <text evidence="3">Binds 2 manganese ions per subunit.</text>
</comment>
<feature type="compositionally biased region" description="Low complexity" evidence="4">
    <location>
        <begin position="16"/>
        <end position="40"/>
    </location>
</feature>
<dbReference type="NCBIfam" id="TIGR03404">
    <property type="entry name" value="bicupin_oxalic"/>
    <property type="match status" value="1"/>
</dbReference>
<evidence type="ECO:0000256" key="4">
    <source>
        <dbReference type="SAM" id="MobiDB-lite"/>
    </source>
</evidence>
<feature type="binding site" evidence="3">
    <location>
        <position position="826"/>
    </location>
    <ligand>
        <name>Mn(2+)</name>
        <dbReference type="ChEBI" id="CHEBI:29035"/>
        <label>2</label>
    </ligand>
</feature>
<dbReference type="PANTHER" id="PTHR35848:SF9">
    <property type="entry name" value="SLL1358 PROTEIN"/>
    <property type="match status" value="1"/>
</dbReference>
<feature type="compositionally biased region" description="Polar residues" evidence="4">
    <location>
        <begin position="348"/>
        <end position="360"/>
    </location>
</feature>
<accession>A0A9P5PLS6</accession>
<feature type="region of interest" description="Disordered" evidence="4">
    <location>
        <begin position="934"/>
        <end position="954"/>
    </location>
</feature>
<feature type="region of interest" description="Disordered" evidence="4">
    <location>
        <begin position="283"/>
        <end position="400"/>
    </location>
</feature>
<dbReference type="Gene3D" id="2.60.120.10">
    <property type="entry name" value="Jelly Rolls"/>
    <property type="match status" value="2"/>
</dbReference>
<dbReference type="InterPro" id="IPR006045">
    <property type="entry name" value="Cupin_1"/>
</dbReference>
<comment type="caution">
    <text evidence="6">The sequence shown here is derived from an EMBL/GenBank/DDBJ whole genome shotgun (WGS) entry which is preliminary data.</text>
</comment>
<dbReference type="AlphaFoldDB" id="A0A9P5PLS6"/>
<organism evidence="6 7">
    <name type="scientific">Rhodocollybia butyracea</name>
    <dbReference type="NCBI Taxonomy" id="206335"/>
    <lineage>
        <taxon>Eukaryota</taxon>
        <taxon>Fungi</taxon>
        <taxon>Dikarya</taxon>
        <taxon>Basidiomycota</taxon>
        <taxon>Agaricomycotina</taxon>
        <taxon>Agaricomycetes</taxon>
        <taxon>Agaricomycetidae</taxon>
        <taxon>Agaricales</taxon>
        <taxon>Marasmiineae</taxon>
        <taxon>Omphalotaceae</taxon>
        <taxon>Rhodocollybia</taxon>
    </lineage>
</organism>
<evidence type="ECO:0000313" key="6">
    <source>
        <dbReference type="EMBL" id="KAF9068189.1"/>
    </source>
</evidence>
<feature type="binding site" evidence="3">
    <location>
        <position position="641"/>
    </location>
    <ligand>
        <name>Mn(2+)</name>
        <dbReference type="ChEBI" id="CHEBI:29035"/>
        <label>1</label>
    </ligand>
</feature>
<feature type="binding site" evidence="3">
    <location>
        <position position="645"/>
    </location>
    <ligand>
        <name>Mn(2+)</name>
        <dbReference type="ChEBI" id="CHEBI:29035"/>
        <label>1</label>
    </ligand>
</feature>
<dbReference type="InterPro" id="IPR011051">
    <property type="entry name" value="RmlC_Cupin_sf"/>
</dbReference>
<feature type="domain" description="Cupin type-1" evidence="5">
    <location>
        <begin position="595"/>
        <end position="744"/>
    </location>
</feature>
<reference evidence="6" key="1">
    <citation type="submission" date="2020-11" db="EMBL/GenBank/DDBJ databases">
        <authorList>
            <consortium name="DOE Joint Genome Institute"/>
            <person name="Ahrendt S."/>
            <person name="Riley R."/>
            <person name="Andreopoulos W."/>
            <person name="Labutti K."/>
            <person name="Pangilinan J."/>
            <person name="Ruiz-Duenas F.J."/>
            <person name="Barrasa J.M."/>
            <person name="Sanchez-Garcia M."/>
            <person name="Camarero S."/>
            <person name="Miyauchi S."/>
            <person name="Serrano A."/>
            <person name="Linde D."/>
            <person name="Babiker R."/>
            <person name="Drula E."/>
            <person name="Ayuso-Fernandez I."/>
            <person name="Pacheco R."/>
            <person name="Padilla G."/>
            <person name="Ferreira P."/>
            <person name="Barriuso J."/>
            <person name="Kellner H."/>
            <person name="Castanera R."/>
            <person name="Alfaro M."/>
            <person name="Ramirez L."/>
            <person name="Pisabarro A.G."/>
            <person name="Kuo A."/>
            <person name="Tritt A."/>
            <person name="Lipzen A."/>
            <person name="He G."/>
            <person name="Yan M."/>
            <person name="Ng V."/>
            <person name="Cullen D."/>
            <person name="Martin F."/>
            <person name="Rosso M.-N."/>
            <person name="Henrissat B."/>
            <person name="Hibbett D."/>
            <person name="Martinez A.T."/>
            <person name="Grigoriev I.V."/>
        </authorList>
    </citation>
    <scope>NUCLEOTIDE SEQUENCE</scope>
    <source>
        <strain evidence="6">AH 40177</strain>
    </source>
</reference>
<feature type="binding site" evidence="3">
    <location>
        <position position="691"/>
    </location>
    <ligand>
        <name>Mn(2+)</name>
        <dbReference type="ChEBI" id="CHEBI:29035"/>
        <label>1</label>
    </ligand>
</feature>
<evidence type="ECO:0000313" key="7">
    <source>
        <dbReference type="Proteomes" id="UP000772434"/>
    </source>
</evidence>
<keyword evidence="7" id="KW-1185">Reference proteome</keyword>
<feature type="domain" description="Cupin type-1" evidence="5">
    <location>
        <begin position="781"/>
        <end position="923"/>
    </location>
</feature>
<protein>
    <submittedName>
        <fullName evidence="6">RmlC-like cupin domain-containing protein</fullName>
    </submittedName>
</protein>
<feature type="region of interest" description="Disordered" evidence="4">
    <location>
        <begin position="63"/>
        <end position="89"/>
    </location>
</feature>
<feature type="binding site" evidence="3">
    <location>
        <position position="828"/>
    </location>
    <ligand>
        <name>Mn(2+)</name>
        <dbReference type="ChEBI" id="CHEBI:29035"/>
        <label>2</label>
    </ligand>
</feature>
<name>A0A9P5PLS6_9AGAR</name>
<dbReference type="Proteomes" id="UP000772434">
    <property type="component" value="Unassembled WGS sequence"/>
</dbReference>